<dbReference type="InterPro" id="IPR002347">
    <property type="entry name" value="SDR_fam"/>
</dbReference>
<dbReference type="KEGG" id="dqu:106749854"/>
<keyword evidence="2" id="KW-0521">NADP</keyword>
<dbReference type="RefSeq" id="XP_014485201.1">
    <property type="nucleotide sequence ID" value="XM_014629715.1"/>
</dbReference>
<evidence type="ECO:0000313" key="10">
    <source>
        <dbReference type="RefSeq" id="XP_014485201.1"/>
    </source>
</evidence>
<organism evidence="6 7">
    <name type="scientific">Dinoponera quadriceps</name>
    <name type="common">South American ant</name>
    <dbReference type="NCBI Taxonomy" id="609295"/>
    <lineage>
        <taxon>Eukaryota</taxon>
        <taxon>Metazoa</taxon>
        <taxon>Ecdysozoa</taxon>
        <taxon>Arthropoda</taxon>
        <taxon>Hexapoda</taxon>
        <taxon>Insecta</taxon>
        <taxon>Pterygota</taxon>
        <taxon>Neoptera</taxon>
        <taxon>Endopterygota</taxon>
        <taxon>Hymenoptera</taxon>
        <taxon>Apocrita</taxon>
        <taxon>Aculeata</taxon>
        <taxon>Formicoidea</taxon>
        <taxon>Formicidae</taxon>
        <taxon>Ponerinae</taxon>
        <taxon>Ponerini</taxon>
        <taxon>Dinoponera</taxon>
    </lineage>
</organism>
<keyword evidence="3" id="KW-0560">Oxidoreductase</keyword>
<dbReference type="PANTHER" id="PTHR44889:SF1">
    <property type="entry name" value="INACTIVE HYDROXYSTEROID DEHYDROGENASE-LIKE PROTEIN 1"/>
    <property type="match status" value="1"/>
</dbReference>
<protein>
    <submittedName>
        <fullName evidence="7 8">Inactive hydroxysteroid dehydrogenase-like protein 1</fullName>
    </submittedName>
</protein>
<dbReference type="Proteomes" id="UP000515204">
    <property type="component" value="Unplaced"/>
</dbReference>
<evidence type="ECO:0000256" key="3">
    <source>
        <dbReference type="ARBA" id="ARBA00023002"/>
    </source>
</evidence>
<comment type="subcellular location">
    <subcellularLocation>
        <location evidence="1">Mitochondrion</location>
    </subcellularLocation>
</comment>
<dbReference type="RefSeq" id="XP_014485199.1">
    <property type="nucleotide sequence ID" value="XM_014629713.1"/>
</dbReference>
<dbReference type="RefSeq" id="XP_014485200.1">
    <property type="nucleotide sequence ID" value="XM_014629714.1"/>
</dbReference>
<dbReference type="RefSeq" id="XP_014485198.1">
    <property type="nucleotide sequence ID" value="XM_014629712.1"/>
</dbReference>
<dbReference type="SUPFAM" id="SSF51735">
    <property type="entry name" value="NAD(P)-binding Rossmann-fold domains"/>
    <property type="match status" value="1"/>
</dbReference>
<dbReference type="PANTHER" id="PTHR44889">
    <property type="entry name" value="INACTIVE HYDROXYSTEROID DEHYDROGENASE-LIKE PROTEIN 1"/>
    <property type="match status" value="1"/>
</dbReference>
<dbReference type="PRINTS" id="PR00081">
    <property type="entry name" value="GDHRDH"/>
</dbReference>
<evidence type="ECO:0000256" key="5">
    <source>
        <dbReference type="ARBA" id="ARBA00038261"/>
    </source>
</evidence>
<dbReference type="InterPro" id="IPR036291">
    <property type="entry name" value="NAD(P)-bd_dom_sf"/>
</dbReference>
<evidence type="ECO:0000313" key="6">
    <source>
        <dbReference type="Proteomes" id="UP000515204"/>
    </source>
</evidence>
<sequence length="317" mass="36221">MLQIVFWLLVGLIALWLLSESIGNVLRILWEIFTPMIDGKQIDFRKEYGEWAIVTGSTDGIGKAYAIELARRDMNLILISRNIEKLDNTRSEILQINPHIEVKIIVADFSKGKDIYEKIQLQLQNISVGILVNNVGKMYDYPMYLGEAPEQLLWDIININVGATTLMTRMIVGQMQQRGRGAIVNVSSASEMTPIPLIAVYSASKTYMKNFSESIRMEYSRFGITVQHLSPFFVTTKMNEYSHRFKISSLFVPDATTYARNAVATLGKVDNSTGYWAHSIQKCLIVVAPLWIRLKMSNLIAHVLRRDYFKLKKMEKL</sequence>
<dbReference type="OrthoDB" id="5545019at2759"/>
<dbReference type="PROSITE" id="PS00061">
    <property type="entry name" value="ADH_SHORT"/>
    <property type="match status" value="1"/>
</dbReference>
<evidence type="ECO:0000256" key="1">
    <source>
        <dbReference type="ARBA" id="ARBA00004173"/>
    </source>
</evidence>
<comment type="similarity">
    <text evidence="5">Belongs to the short-chain dehydrogenases/reductases (SDR) family. 17-beta-HSD 3 subfamily.</text>
</comment>
<evidence type="ECO:0000313" key="7">
    <source>
        <dbReference type="RefSeq" id="XP_014485198.1"/>
    </source>
</evidence>
<dbReference type="InterPro" id="IPR020904">
    <property type="entry name" value="Sc_DH/Rdtase_CS"/>
</dbReference>
<proteinExistence type="inferred from homology"/>
<gene>
    <name evidence="7 8 9 10" type="primary">LOC106749854</name>
</gene>
<evidence type="ECO:0000313" key="8">
    <source>
        <dbReference type="RefSeq" id="XP_014485199.1"/>
    </source>
</evidence>
<dbReference type="GO" id="GO:0005739">
    <property type="term" value="C:mitochondrion"/>
    <property type="evidence" value="ECO:0007669"/>
    <property type="project" value="UniProtKB-SubCell"/>
</dbReference>
<keyword evidence="6" id="KW-1185">Reference proteome</keyword>
<dbReference type="GO" id="GO:0016491">
    <property type="term" value="F:oxidoreductase activity"/>
    <property type="evidence" value="ECO:0007669"/>
    <property type="project" value="UniProtKB-KW"/>
</dbReference>
<name>A0A6P3Y4H7_DINQU</name>
<keyword evidence="4" id="KW-0496">Mitochondrion</keyword>
<evidence type="ECO:0000313" key="9">
    <source>
        <dbReference type="RefSeq" id="XP_014485200.1"/>
    </source>
</evidence>
<dbReference type="InterPro" id="IPR052149">
    <property type="entry name" value="17-beta-HSD3-like"/>
</dbReference>
<reference evidence="7 8" key="1">
    <citation type="submission" date="2025-04" db="UniProtKB">
        <authorList>
            <consortium name="RefSeq"/>
        </authorList>
    </citation>
    <scope>IDENTIFICATION</scope>
</reference>
<dbReference type="PIRSF" id="PIRSF000126">
    <property type="entry name" value="11-beta-HSD1"/>
    <property type="match status" value="1"/>
</dbReference>
<dbReference type="AlphaFoldDB" id="A0A6P3Y4H7"/>
<dbReference type="Pfam" id="PF00106">
    <property type="entry name" value="adh_short"/>
    <property type="match status" value="1"/>
</dbReference>
<dbReference type="PRINTS" id="PR00080">
    <property type="entry name" value="SDRFAMILY"/>
</dbReference>
<evidence type="ECO:0000256" key="2">
    <source>
        <dbReference type="ARBA" id="ARBA00022857"/>
    </source>
</evidence>
<dbReference type="GeneID" id="106749854"/>
<accession>A0A6P3Y4H7</accession>
<evidence type="ECO:0000256" key="4">
    <source>
        <dbReference type="ARBA" id="ARBA00023128"/>
    </source>
</evidence>
<dbReference type="Gene3D" id="3.40.50.720">
    <property type="entry name" value="NAD(P)-binding Rossmann-like Domain"/>
    <property type="match status" value="1"/>
</dbReference>
<dbReference type="CDD" id="cd05356">
    <property type="entry name" value="17beta-HSD1_like_SDR_c"/>
    <property type="match status" value="1"/>
</dbReference>
<dbReference type="FunFam" id="3.40.50.720:FF:000137">
    <property type="entry name" value="Hydroxysteroid (17-beta) dehydrogenase 3"/>
    <property type="match status" value="1"/>
</dbReference>